<evidence type="ECO:0000313" key="6">
    <source>
        <dbReference type="EMBL" id="VVO52357.1"/>
    </source>
</evidence>
<evidence type="ECO:0000259" key="4">
    <source>
        <dbReference type="PROSITE" id="PS50943"/>
    </source>
</evidence>
<evidence type="ECO:0000256" key="1">
    <source>
        <dbReference type="ARBA" id="ARBA00023015"/>
    </source>
</evidence>
<dbReference type="PANTHER" id="PTHR36511:SF4">
    <property type="entry name" value="ANTITOXIN MQSA"/>
    <property type="match status" value="1"/>
</dbReference>
<dbReference type="OrthoDB" id="9799384at2"/>
<dbReference type="Pfam" id="PF01381">
    <property type="entry name" value="HTH_3"/>
    <property type="match status" value="1"/>
</dbReference>
<keyword evidence="1" id="KW-0805">Transcription regulation</keyword>
<gene>
    <name evidence="6" type="ORF">PS900_00364</name>
    <name evidence="5" type="ORF">VC35_13985</name>
</gene>
<reference evidence="5 7" key="1">
    <citation type="submission" date="2015-03" db="EMBL/GenBank/DDBJ databases">
        <title>Comparative genomics of Pseudomonas insights into diversity of traits involved in vanlence and defense.</title>
        <authorList>
            <person name="Qin Y."/>
        </authorList>
    </citation>
    <scope>NUCLEOTIDE SEQUENCE [LARGE SCALE GENOMIC DNA]</scope>
    <source>
        <strain evidence="5 7">C8</strain>
    </source>
</reference>
<dbReference type="GO" id="GO:0003677">
    <property type="term" value="F:DNA binding"/>
    <property type="evidence" value="ECO:0007669"/>
    <property type="project" value="UniProtKB-KW"/>
</dbReference>
<dbReference type="EMBL" id="CABVIE010000001">
    <property type="protein sequence ID" value="VVO52357.1"/>
    <property type="molecule type" value="Genomic_DNA"/>
</dbReference>
<evidence type="ECO:0000313" key="7">
    <source>
        <dbReference type="Proteomes" id="UP000033588"/>
    </source>
</evidence>
<dbReference type="InterPro" id="IPR010982">
    <property type="entry name" value="Lambda_DNA-bd_dom_sf"/>
</dbReference>
<dbReference type="PATRIC" id="fig|294.132.peg.1568"/>
<sequence length="94" mass="10253">MVNELEQFQQDLLDSVRQMKAGKAARVTEVPLSAAAEARAKVGVSQSAFAKLIGVSLRTLQDWEQGRRQPTGAAQTLLRVASQHPEALRDLQAI</sequence>
<dbReference type="InterPro" id="IPR052359">
    <property type="entry name" value="HTH-type_reg/antitoxin"/>
</dbReference>
<dbReference type="InterPro" id="IPR001387">
    <property type="entry name" value="Cro/C1-type_HTH"/>
</dbReference>
<reference evidence="6 8" key="2">
    <citation type="submission" date="2019-09" db="EMBL/GenBank/DDBJ databases">
        <authorList>
            <person name="Chandra G."/>
            <person name="Truman W A."/>
        </authorList>
    </citation>
    <scope>NUCLEOTIDE SEQUENCE [LARGE SCALE GENOMIC DNA]</scope>
    <source>
        <strain evidence="6">PS900</strain>
    </source>
</reference>
<evidence type="ECO:0000313" key="8">
    <source>
        <dbReference type="Proteomes" id="UP000325723"/>
    </source>
</evidence>
<dbReference type="RefSeq" id="WP_008003166.1">
    <property type="nucleotide sequence ID" value="NZ_CABVHR010000021.1"/>
</dbReference>
<dbReference type="SUPFAM" id="SSF47413">
    <property type="entry name" value="lambda repressor-like DNA-binding domains"/>
    <property type="match status" value="1"/>
</dbReference>
<comment type="caution">
    <text evidence="5">The sequence shown here is derived from an EMBL/GenBank/DDBJ whole genome shotgun (WGS) entry which is preliminary data.</text>
</comment>
<dbReference type="SMART" id="SM00530">
    <property type="entry name" value="HTH_XRE"/>
    <property type="match status" value="1"/>
</dbReference>
<dbReference type="CDD" id="cd00093">
    <property type="entry name" value="HTH_XRE"/>
    <property type="match status" value="1"/>
</dbReference>
<feature type="domain" description="HTH cro/C1-type" evidence="4">
    <location>
        <begin position="37"/>
        <end position="71"/>
    </location>
</feature>
<evidence type="ECO:0000256" key="3">
    <source>
        <dbReference type="ARBA" id="ARBA00023163"/>
    </source>
</evidence>
<dbReference type="PANTHER" id="PTHR36511">
    <property type="entry name" value="MERR FAMILY BACTERIAL REGULATORY PROTEIN"/>
    <property type="match status" value="1"/>
</dbReference>
<dbReference type="AlphaFoldDB" id="A0A0F4TNB7"/>
<proteinExistence type="predicted"/>
<dbReference type="Gene3D" id="1.10.260.40">
    <property type="entry name" value="lambda repressor-like DNA-binding domains"/>
    <property type="match status" value="1"/>
</dbReference>
<name>A0A0F4TNB7_PSEFL</name>
<protein>
    <submittedName>
        <fullName evidence="5">XRE family transcriptional regulator</fullName>
    </submittedName>
</protein>
<keyword evidence="3" id="KW-0804">Transcription</keyword>
<organism evidence="5 7">
    <name type="scientific">Pseudomonas fluorescens</name>
    <dbReference type="NCBI Taxonomy" id="294"/>
    <lineage>
        <taxon>Bacteria</taxon>
        <taxon>Pseudomonadati</taxon>
        <taxon>Pseudomonadota</taxon>
        <taxon>Gammaproteobacteria</taxon>
        <taxon>Pseudomonadales</taxon>
        <taxon>Pseudomonadaceae</taxon>
        <taxon>Pseudomonas</taxon>
    </lineage>
</organism>
<dbReference type="Proteomes" id="UP000325723">
    <property type="component" value="Unassembled WGS sequence"/>
</dbReference>
<dbReference type="PROSITE" id="PS50943">
    <property type="entry name" value="HTH_CROC1"/>
    <property type="match status" value="1"/>
</dbReference>
<dbReference type="EMBL" id="LACC01000016">
    <property type="protein sequence ID" value="KJZ45933.1"/>
    <property type="molecule type" value="Genomic_DNA"/>
</dbReference>
<evidence type="ECO:0000256" key="2">
    <source>
        <dbReference type="ARBA" id="ARBA00023125"/>
    </source>
</evidence>
<evidence type="ECO:0000313" key="5">
    <source>
        <dbReference type="EMBL" id="KJZ45933.1"/>
    </source>
</evidence>
<keyword evidence="2" id="KW-0238">DNA-binding</keyword>
<accession>A0A0F4TNB7</accession>
<dbReference type="Proteomes" id="UP000033588">
    <property type="component" value="Unassembled WGS sequence"/>
</dbReference>